<organism evidence="2 3">
    <name type="scientific">Orchesella dallaii</name>
    <dbReference type="NCBI Taxonomy" id="48710"/>
    <lineage>
        <taxon>Eukaryota</taxon>
        <taxon>Metazoa</taxon>
        <taxon>Ecdysozoa</taxon>
        <taxon>Arthropoda</taxon>
        <taxon>Hexapoda</taxon>
        <taxon>Collembola</taxon>
        <taxon>Entomobryomorpha</taxon>
        <taxon>Entomobryoidea</taxon>
        <taxon>Orchesellidae</taxon>
        <taxon>Orchesellinae</taxon>
        <taxon>Orchesella</taxon>
    </lineage>
</organism>
<gene>
    <name evidence="2" type="ORF">ODALV1_LOCUS21914</name>
</gene>
<keyword evidence="3" id="KW-1185">Reference proteome</keyword>
<evidence type="ECO:0000256" key="1">
    <source>
        <dbReference type="SAM" id="Phobius"/>
    </source>
</evidence>
<sequence length="277" mass="31281">MANWHLQSNVNLTSLMVHDTETKQQHLHDVDSDFSPTGWTFMWSTISSVCVIIVLMIIIITGRCYMFKASKKVSVVAVPSNQGDWDGGKCIKKIPLIIPMKDLQLGGNFSRAKRSTSIVILSHLPGGITFYPSWASRRDCIQIGRIRPINATGQSWKNRKYQTDQCYWAILEGDIVDGNGKEGQPKTFNKTIGNPKTIGLPSSIDRSDTSYLDAMSSGRPRWMELHPSTWDVRLRSSGTLTLPRLSSSIDRSDPFYLDAISSRRPRWIERNSSREMT</sequence>
<keyword evidence="1" id="KW-0472">Membrane</keyword>
<proteinExistence type="predicted"/>
<reference evidence="2 3" key="1">
    <citation type="submission" date="2024-08" db="EMBL/GenBank/DDBJ databases">
        <authorList>
            <person name="Cucini C."/>
            <person name="Frati F."/>
        </authorList>
    </citation>
    <scope>NUCLEOTIDE SEQUENCE [LARGE SCALE GENOMIC DNA]</scope>
</reference>
<dbReference type="Proteomes" id="UP001642540">
    <property type="component" value="Unassembled WGS sequence"/>
</dbReference>
<keyword evidence="1" id="KW-0812">Transmembrane</keyword>
<protein>
    <submittedName>
        <fullName evidence="2">Uncharacterized protein</fullName>
    </submittedName>
</protein>
<evidence type="ECO:0000313" key="3">
    <source>
        <dbReference type="Proteomes" id="UP001642540"/>
    </source>
</evidence>
<comment type="caution">
    <text evidence="2">The sequence shown here is derived from an EMBL/GenBank/DDBJ whole genome shotgun (WGS) entry which is preliminary data.</text>
</comment>
<name>A0ABP1RGJ7_9HEXA</name>
<feature type="transmembrane region" description="Helical" evidence="1">
    <location>
        <begin position="41"/>
        <end position="62"/>
    </location>
</feature>
<accession>A0ABP1RGJ7</accession>
<dbReference type="EMBL" id="CAXLJM020000072">
    <property type="protein sequence ID" value="CAL8127616.1"/>
    <property type="molecule type" value="Genomic_DNA"/>
</dbReference>
<keyword evidence="1" id="KW-1133">Transmembrane helix</keyword>
<evidence type="ECO:0000313" key="2">
    <source>
        <dbReference type="EMBL" id="CAL8127616.1"/>
    </source>
</evidence>